<dbReference type="InParanoid" id="A0A1Y5RQW5"/>
<keyword evidence="4" id="KW-1185">Reference proteome</keyword>
<dbReference type="AlphaFoldDB" id="A0A1Y5RQW5"/>
<evidence type="ECO:0000256" key="2">
    <source>
        <dbReference type="SAM" id="Phobius"/>
    </source>
</evidence>
<keyword evidence="2" id="KW-0812">Transmembrane</keyword>
<organism evidence="3 4">
    <name type="scientific">Oceanibacterium hippocampi</name>
    <dbReference type="NCBI Taxonomy" id="745714"/>
    <lineage>
        <taxon>Bacteria</taxon>
        <taxon>Pseudomonadati</taxon>
        <taxon>Pseudomonadota</taxon>
        <taxon>Alphaproteobacteria</taxon>
        <taxon>Sneathiellales</taxon>
        <taxon>Sneathiellaceae</taxon>
        <taxon>Oceanibacterium</taxon>
    </lineage>
</organism>
<evidence type="ECO:0008006" key="5">
    <source>
        <dbReference type="Google" id="ProtNLM"/>
    </source>
</evidence>
<dbReference type="RefSeq" id="WP_085881832.1">
    <property type="nucleotide sequence ID" value="NZ_FWFR01000001.1"/>
</dbReference>
<dbReference type="Pfam" id="PF12100">
    <property type="entry name" value="DUF3576"/>
    <property type="match status" value="1"/>
</dbReference>
<name>A0A1Y5RQW5_9PROT</name>
<evidence type="ECO:0000313" key="3">
    <source>
        <dbReference type="EMBL" id="SLN20377.1"/>
    </source>
</evidence>
<keyword evidence="2" id="KW-0472">Membrane</keyword>
<evidence type="ECO:0000256" key="1">
    <source>
        <dbReference type="SAM" id="MobiDB-lite"/>
    </source>
</evidence>
<accession>A0A1Y5RQW5</accession>
<feature type="transmembrane region" description="Helical" evidence="2">
    <location>
        <begin position="12"/>
        <end position="31"/>
    </location>
</feature>
<reference evidence="3 4" key="1">
    <citation type="submission" date="2017-03" db="EMBL/GenBank/DDBJ databases">
        <authorList>
            <person name="Afonso C.L."/>
            <person name="Miller P.J."/>
            <person name="Scott M.A."/>
            <person name="Spackman E."/>
            <person name="Goraichik I."/>
            <person name="Dimitrov K.M."/>
            <person name="Suarez D.L."/>
            <person name="Swayne D.E."/>
        </authorList>
    </citation>
    <scope>NUCLEOTIDE SEQUENCE [LARGE SCALE GENOMIC DNA]</scope>
    <source>
        <strain evidence="3 4">CECT 7691</strain>
    </source>
</reference>
<protein>
    <recommendedName>
        <fullName evidence="5">DUF3576 domain-containing protein</fullName>
    </recommendedName>
</protein>
<dbReference type="InterPro" id="IPR021959">
    <property type="entry name" value="DUF3576"/>
</dbReference>
<feature type="region of interest" description="Disordered" evidence="1">
    <location>
        <begin position="35"/>
        <end position="55"/>
    </location>
</feature>
<proteinExistence type="predicted"/>
<evidence type="ECO:0000313" key="4">
    <source>
        <dbReference type="Proteomes" id="UP000193200"/>
    </source>
</evidence>
<sequence length="190" mass="20492">MTSGTEPAKQGRWFSVLAIVLAVAGTLTLGGCENFDTTDTAPAPKGRQTATDINDPNRQTIFGLGGILGGENRDKEQGTAGGIGVNSFLWRASLDTLAFMPLTSADPFGGVIITDWYSPPETPGERFKLTVYILDRRLRADGLKVSVFRQVRDQGDSGWVDSATSEETSVSLENAILTRARQLRIDQIGE</sequence>
<dbReference type="EMBL" id="FWFR01000001">
    <property type="protein sequence ID" value="SLN20377.1"/>
    <property type="molecule type" value="Genomic_DNA"/>
</dbReference>
<gene>
    <name evidence="3" type="ORF">OCH7691_00496</name>
</gene>
<dbReference type="OrthoDB" id="8479681at2"/>
<keyword evidence="2" id="KW-1133">Transmembrane helix</keyword>
<dbReference type="Proteomes" id="UP000193200">
    <property type="component" value="Unassembled WGS sequence"/>
</dbReference>